<dbReference type="PATRIC" id="fig|1423815.3.peg.915"/>
<comment type="caution">
    <text evidence="2">The sequence shown here is derived from an EMBL/GenBank/DDBJ whole genome shotgun (WGS) entry which is preliminary data.</text>
</comment>
<protein>
    <submittedName>
        <fullName evidence="2">Uncharacterized protein</fullName>
    </submittedName>
</protein>
<keyword evidence="1" id="KW-1133">Transmembrane helix</keyword>
<accession>A0A0R1SN76</accession>
<gene>
    <name evidence="2" type="ORF">FC27_GL000895</name>
</gene>
<evidence type="ECO:0000313" key="2">
    <source>
        <dbReference type="EMBL" id="KRL68154.1"/>
    </source>
</evidence>
<dbReference type="OrthoDB" id="2322477at2"/>
<dbReference type="RefSeq" id="WP_010623995.1">
    <property type="nucleotide sequence ID" value="NZ_AZFA01000002.1"/>
</dbReference>
<dbReference type="STRING" id="1423815.FC27_GL000895"/>
<name>A0A0R1SN76_9LACO</name>
<feature type="transmembrane region" description="Helical" evidence="1">
    <location>
        <begin position="79"/>
        <end position="101"/>
    </location>
</feature>
<sequence>MGILYKVKRSSIIGLILIAAISLFAEVYCKFVLMDQFSQTNKALVVLLAIIAMVVVLAIVYAIYLLILKKESVEYRSILLVNVAVTFAIGGVLQTIVMLSTQANTNILANILIGVIQFGLLAWINWTSLAVSRQAKINISIWTLIMFIISLF</sequence>
<dbReference type="eggNOG" id="ENOG5030AYR">
    <property type="taxonomic scope" value="Bacteria"/>
</dbReference>
<keyword evidence="1" id="KW-0472">Membrane</keyword>
<feature type="transmembrane region" description="Helical" evidence="1">
    <location>
        <begin position="107"/>
        <end position="126"/>
    </location>
</feature>
<organism evidence="2 3">
    <name type="scientific">Companilactobacillus versmoldensis DSM 14857 = KCTC 3814</name>
    <dbReference type="NCBI Taxonomy" id="1423815"/>
    <lineage>
        <taxon>Bacteria</taxon>
        <taxon>Bacillati</taxon>
        <taxon>Bacillota</taxon>
        <taxon>Bacilli</taxon>
        <taxon>Lactobacillales</taxon>
        <taxon>Lactobacillaceae</taxon>
        <taxon>Companilactobacillus</taxon>
    </lineage>
</organism>
<dbReference type="AlphaFoldDB" id="A0A0R1SN76"/>
<feature type="transmembrane region" description="Helical" evidence="1">
    <location>
        <begin position="12"/>
        <end position="33"/>
    </location>
</feature>
<keyword evidence="1" id="KW-0812">Transmembrane</keyword>
<feature type="transmembrane region" description="Helical" evidence="1">
    <location>
        <begin position="45"/>
        <end position="67"/>
    </location>
</feature>
<reference evidence="2 3" key="1">
    <citation type="journal article" date="2015" name="Genome Announc.">
        <title>Expanding the biotechnology potential of lactobacilli through comparative genomics of 213 strains and associated genera.</title>
        <authorList>
            <person name="Sun Z."/>
            <person name="Harris H.M."/>
            <person name="McCann A."/>
            <person name="Guo C."/>
            <person name="Argimon S."/>
            <person name="Zhang W."/>
            <person name="Yang X."/>
            <person name="Jeffery I.B."/>
            <person name="Cooney J.C."/>
            <person name="Kagawa T.F."/>
            <person name="Liu W."/>
            <person name="Song Y."/>
            <person name="Salvetti E."/>
            <person name="Wrobel A."/>
            <person name="Rasinkangas P."/>
            <person name="Parkhill J."/>
            <person name="Rea M.C."/>
            <person name="O'Sullivan O."/>
            <person name="Ritari J."/>
            <person name="Douillard F.P."/>
            <person name="Paul Ross R."/>
            <person name="Yang R."/>
            <person name="Briner A.E."/>
            <person name="Felis G.E."/>
            <person name="de Vos W.M."/>
            <person name="Barrangou R."/>
            <person name="Klaenhammer T.R."/>
            <person name="Caufield P.W."/>
            <person name="Cui Y."/>
            <person name="Zhang H."/>
            <person name="O'Toole P.W."/>
        </authorList>
    </citation>
    <scope>NUCLEOTIDE SEQUENCE [LARGE SCALE GENOMIC DNA]</scope>
    <source>
        <strain evidence="2 3">DSM 14857</strain>
    </source>
</reference>
<evidence type="ECO:0000313" key="3">
    <source>
        <dbReference type="Proteomes" id="UP000051647"/>
    </source>
</evidence>
<evidence type="ECO:0000256" key="1">
    <source>
        <dbReference type="SAM" id="Phobius"/>
    </source>
</evidence>
<keyword evidence="3" id="KW-1185">Reference proteome</keyword>
<proteinExistence type="predicted"/>
<dbReference type="EMBL" id="AZFA01000002">
    <property type="protein sequence ID" value="KRL68154.1"/>
    <property type="molecule type" value="Genomic_DNA"/>
</dbReference>
<dbReference type="Proteomes" id="UP000051647">
    <property type="component" value="Unassembled WGS sequence"/>
</dbReference>